<feature type="domain" description="Transposase IS66 zinc-finger binding" evidence="3">
    <location>
        <begin position="124"/>
        <end position="166"/>
    </location>
</feature>
<dbReference type="PANTHER" id="PTHR33678:SF1">
    <property type="entry name" value="BLL1576 PROTEIN"/>
    <property type="match status" value="1"/>
</dbReference>
<dbReference type="PANTHER" id="PTHR33678">
    <property type="entry name" value="BLL1576 PROTEIN"/>
    <property type="match status" value="1"/>
</dbReference>
<dbReference type="Pfam" id="PF03050">
    <property type="entry name" value="DDE_Tnp_IS66"/>
    <property type="match status" value="1"/>
</dbReference>
<keyword evidence="5" id="KW-1185">Reference proteome</keyword>
<evidence type="ECO:0000313" key="5">
    <source>
        <dbReference type="Proteomes" id="UP000321083"/>
    </source>
</evidence>
<evidence type="ECO:0000313" key="4">
    <source>
        <dbReference type="EMBL" id="TWW09138.1"/>
    </source>
</evidence>
<reference evidence="4 5" key="2">
    <citation type="submission" date="2019-08" db="EMBL/GenBank/DDBJ databases">
        <authorList>
            <person name="Henke P."/>
        </authorList>
    </citation>
    <scope>NUCLEOTIDE SEQUENCE [LARGE SCALE GENOMIC DNA]</scope>
    <source>
        <strain evidence="4">Phe10_nw2017</strain>
    </source>
</reference>
<dbReference type="NCBIfam" id="NF033517">
    <property type="entry name" value="transpos_IS66"/>
    <property type="match status" value="1"/>
</dbReference>
<dbReference type="InterPro" id="IPR024474">
    <property type="entry name" value="Znf_dom_IS66"/>
</dbReference>
<evidence type="ECO:0000259" key="2">
    <source>
        <dbReference type="Pfam" id="PF03050"/>
    </source>
</evidence>
<accession>A0A5C6M3F9</accession>
<dbReference type="Pfam" id="PF13005">
    <property type="entry name" value="zf-IS66"/>
    <property type="match status" value="1"/>
</dbReference>
<protein>
    <submittedName>
        <fullName evidence="4">Transposase</fullName>
    </submittedName>
</protein>
<sequence length="496" mass="56333">MQTHTLKLKSYEIPENLAPEAKDLCQELVGDLEKTHEYYKQQIAFIKQQYKIALRALRPDIVSAAALRSMFDEAEMTLDPKVDTIIEDPGAPAPNPKKKNKKRSAIPDHLPREVVEHDIDESRKTCDADGSTLKPMRYDVKLELKYTPAKFEVIEHRFPKYGCDTCKGAPIRVPPIKALIPQSYATPGLLAQIAVAKFCDHLPLYRQEQIYSSAGVHLTRQVMAEWMIKLGEGLKPLIGLLHERILEAPVVHADETPVKVLTKDGERTSHKAYMWQVSRWGPKPLVVFEFDMSRKKEVAERLLGTYSGFVQIDAYAGYDLLFSETSPRIRVGCMAHVYRKFKDFLATLDKDQRPGHPALKIMKMIDPLYEMEDVCRPFEKEARHAYRLKQGAEKQLDDLAQFVADERQAVSPSSPYYAALRYADDELPHIKHYLKHGAIELDNNLAENAIRPFALGRKNWLFMCTEDGAQASANIYSLLITAKANGVEPVTGDLSW</sequence>
<evidence type="ECO:0000259" key="3">
    <source>
        <dbReference type="Pfam" id="PF13005"/>
    </source>
</evidence>
<feature type="region of interest" description="Disordered" evidence="1">
    <location>
        <begin position="82"/>
        <end position="110"/>
    </location>
</feature>
<name>A0A5C6M3F9_9PLAN</name>
<comment type="caution">
    <text evidence="4">The sequence shown here is derived from an EMBL/GenBank/DDBJ whole genome shotgun (WGS) entry which is preliminary data.</text>
</comment>
<dbReference type="AlphaFoldDB" id="A0A5C6M3F9"/>
<organism evidence="4 5">
    <name type="scientific">Planctomyces bekefii</name>
    <dbReference type="NCBI Taxonomy" id="1653850"/>
    <lineage>
        <taxon>Bacteria</taxon>
        <taxon>Pseudomonadati</taxon>
        <taxon>Planctomycetota</taxon>
        <taxon>Planctomycetia</taxon>
        <taxon>Planctomycetales</taxon>
        <taxon>Planctomycetaceae</taxon>
        <taxon>Planctomyces</taxon>
    </lineage>
</organism>
<dbReference type="EMBL" id="SRHE01000371">
    <property type="protein sequence ID" value="TWW09138.1"/>
    <property type="molecule type" value="Genomic_DNA"/>
</dbReference>
<dbReference type="InterPro" id="IPR004291">
    <property type="entry name" value="Transposase_IS66_central"/>
</dbReference>
<dbReference type="Proteomes" id="UP000321083">
    <property type="component" value="Unassembled WGS sequence"/>
</dbReference>
<reference evidence="4 5" key="1">
    <citation type="submission" date="2019-08" db="EMBL/GenBank/DDBJ databases">
        <title>100 year-old enigma solved: identification of Planctomyces bekefii, the type genus and species of the phylum Planctomycetes.</title>
        <authorList>
            <person name="Svetlana D.N."/>
            <person name="Overmann J."/>
        </authorList>
    </citation>
    <scope>NUCLEOTIDE SEQUENCE [LARGE SCALE GENOMIC DNA]</scope>
    <source>
        <strain evidence="4">Phe10_nw2017</strain>
    </source>
</reference>
<proteinExistence type="predicted"/>
<feature type="domain" description="Transposase IS66 central" evidence="2">
    <location>
        <begin position="183"/>
        <end position="471"/>
    </location>
</feature>
<evidence type="ECO:0000256" key="1">
    <source>
        <dbReference type="SAM" id="MobiDB-lite"/>
    </source>
</evidence>
<gene>
    <name evidence="4" type="ORF">E3A20_17320</name>
</gene>
<dbReference type="InterPro" id="IPR052344">
    <property type="entry name" value="Transposase-related"/>
</dbReference>